<dbReference type="EMBL" id="UHDK01000001">
    <property type="protein sequence ID" value="SUM31419.1"/>
    <property type="molecule type" value="Genomic_DNA"/>
</dbReference>
<dbReference type="PANTHER" id="PTHR43100">
    <property type="entry name" value="GLUTAMATE SYNTHASE [NADPH] SMALL CHAIN"/>
    <property type="match status" value="1"/>
</dbReference>
<keyword evidence="2" id="KW-0560">Oxidoreductase</keyword>
<evidence type="ECO:0000259" key="1">
    <source>
        <dbReference type="Pfam" id="PF14691"/>
    </source>
</evidence>
<name>A0A380FCU3_STAGA</name>
<dbReference type="Gene3D" id="1.10.1060.10">
    <property type="entry name" value="Alpha-helical ferredoxin"/>
    <property type="match status" value="1"/>
</dbReference>
<dbReference type="GO" id="GO:0051536">
    <property type="term" value="F:iron-sulfur cluster binding"/>
    <property type="evidence" value="ECO:0007669"/>
    <property type="project" value="InterPro"/>
</dbReference>
<protein>
    <submittedName>
        <fullName evidence="2">Glutamate synthase subunit beta</fullName>
        <ecNumber evidence="2">1.4.1.13</ecNumber>
    </submittedName>
</protein>
<accession>A0A380FCU3</accession>
<organism evidence="2 3">
    <name type="scientific">Staphylococcus gallinarum</name>
    <dbReference type="NCBI Taxonomy" id="1293"/>
    <lineage>
        <taxon>Bacteria</taxon>
        <taxon>Bacillati</taxon>
        <taxon>Bacillota</taxon>
        <taxon>Bacilli</taxon>
        <taxon>Bacillales</taxon>
        <taxon>Staphylococcaceae</taxon>
        <taxon>Staphylococcus</taxon>
    </lineage>
</organism>
<dbReference type="InterPro" id="IPR051394">
    <property type="entry name" value="Glutamate_Synthase"/>
</dbReference>
<evidence type="ECO:0000313" key="2">
    <source>
        <dbReference type="EMBL" id="SUM31419.1"/>
    </source>
</evidence>
<dbReference type="PANTHER" id="PTHR43100:SF1">
    <property type="entry name" value="GLUTAMATE SYNTHASE [NADPH] SMALL CHAIN"/>
    <property type="match status" value="1"/>
</dbReference>
<gene>
    <name evidence="2" type="primary">gltD_1</name>
    <name evidence="2" type="ORF">NCTC12195_00829</name>
</gene>
<dbReference type="AlphaFoldDB" id="A0A380FCU3"/>
<dbReference type="Proteomes" id="UP000255277">
    <property type="component" value="Unassembled WGS sequence"/>
</dbReference>
<feature type="domain" description="Dihydroprymidine dehydrogenase" evidence="1">
    <location>
        <begin position="24"/>
        <end position="93"/>
    </location>
</feature>
<evidence type="ECO:0000313" key="3">
    <source>
        <dbReference type="Proteomes" id="UP000255277"/>
    </source>
</evidence>
<dbReference type="Pfam" id="PF14691">
    <property type="entry name" value="Fer4_20"/>
    <property type="match status" value="1"/>
</dbReference>
<dbReference type="SUPFAM" id="SSF46548">
    <property type="entry name" value="alpha-helical ferredoxin"/>
    <property type="match status" value="1"/>
</dbReference>
<dbReference type="InterPro" id="IPR028261">
    <property type="entry name" value="DPD_II"/>
</dbReference>
<dbReference type="GO" id="GO:0004355">
    <property type="term" value="F:glutamate synthase (NADPH) activity"/>
    <property type="evidence" value="ECO:0007669"/>
    <property type="project" value="UniProtKB-EC"/>
</dbReference>
<dbReference type="InterPro" id="IPR009051">
    <property type="entry name" value="Helical_ferredxn"/>
</dbReference>
<proteinExistence type="predicted"/>
<dbReference type="EC" id="1.4.1.13" evidence="2"/>
<sequence length="96" mass="11332">MGEFKGFMNYEKQQLHELSLVDRLNNHEAFQQRFTNEEAAEQGARCMDCGTPFCQTGEPFGRETIGCPIGNYIPEWNDLVYRHDFKTAYERFERNK</sequence>
<reference evidence="2 3" key="1">
    <citation type="submission" date="2018-06" db="EMBL/GenBank/DDBJ databases">
        <authorList>
            <consortium name="Pathogen Informatics"/>
            <person name="Doyle S."/>
        </authorList>
    </citation>
    <scope>NUCLEOTIDE SEQUENCE [LARGE SCALE GENOMIC DNA]</scope>
    <source>
        <strain evidence="2 3">NCTC12195</strain>
    </source>
</reference>